<accession>A0ABY4SB40</accession>
<gene>
    <name evidence="3" type="ORF">MW290_25655</name>
</gene>
<evidence type="ECO:0000313" key="4">
    <source>
        <dbReference type="Proteomes" id="UP001056201"/>
    </source>
</evidence>
<keyword evidence="2" id="KW-0732">Signal</keyword>
<proteinExistence type="predicted"/>
<reference evidence="3" key="1">
    <citation type="submission" date="2022-05" db="EMBL/GenBank/DDBJ databases">
        <title>An RpoN-dependent PEP-CTERM gene is involved in floc formation of an Aquincola tertiaricarbonis strain.</title>
        <authorList>
            <person name="Qiu D."/>
            <person name="Xia M."/>
        </authorList>
    </citation>
    <scope>NUCLEOTIDE SEQUENCE</scope>
    <source>
        <strain evidence="3">RN12</strain>
    </source>
</reference>
<dbReference type="Proteomes" id="UP001056201">
    <property type="component" value="Chromosome 2"/>
</dbReference>
<name>A0ABY4SB40_AQUTE</name>
<dbReference type="EMBL" id="CP097636">
    <property type="protein sequence ID" value="URI08958.1"/>
    <property type="molecule type" value="Genomic_DNA"/>
</dbReference>
<sequence length="95" mass="9945">MRLTPIALAIALLVATSAHAITVVPARPIPVMPRPAPARPITPAPKPAPVPAKPAQPPAAAPTAPAWSWVPFFGSTTKKPKCDDRKGDNCKKEGR</sequence>
<evidence type="ECO:0000256" key="1">
    <source>
        <dbReference type="SAM" id="MobiDB-lite"/>
    </source>
</evidence>
<keyword evidence="4" id="KW-1185">Reference proteome</keyword>
<protein>
    <submittedName>
        <fullName evidence="3">Uncharacterized protein</fullName>
    </submittedName>
</protein>
<feature type="signal peptide" evidence="2">
    <location>
        <begin position="1"/>
        <end position="20"/>
    </location>
</feature>
<evidence type="ECO:0000313" key="3">
    <source>
        <dbReference type="EMBL" id="URI08958.1"/>
    </source>
</evidence>
<feature type="compositionally biased region" description="Basic and acidic residues" evidence="1">
    <location>
        <begin position="80"/>
        <end position="95"/>
    </location>
</feature>
<organism evidence="3 4">
    <name type="scientific">Aquincola tertiaricarbonis</name>
    <dbReference type="NCBI Taxonomy" id="391953"/>
    <lineage>
        <taxon>Bacteria</taxon>
        <taxon>Pseudomonadati</taxon>
        <taxon>Pseudomonadota</taxon>
        <taxon>Betaproteobacteria</taxon>
        <taxon>Burkholderiales</taxon>
        <taxon>Sphaerotilaceae</taxon>
        <taxon>Aquincola</taxon>
    </lineage>
</organism>
<dbReference type="RefSeq" id="WP_250197176.1">
    <property type="nucleotide sequence ID" value="NZ_CP097636.1"/>
</dbReference>
<feature type="chain" id="PRO_5046368223" evidence="2">
    <location>
        <begin position="21"/>
        <end position="95"/>
    </location>
</feature>
<evidence type="ECO:0000256" key="2">
    <source>
        <dbReference type="SAM" id="SignalP"/>
    </source>
</evidence>
<feature type="compositionally biased region" description="Pro residues" evidence="1">
    <location>
        <begin position="29"/>
        <end position="60"/>
    </location>
</feature>
<feature type="region of interest" description="Disordered" evidence="1">
    <location>
        <begin position="29"/>
        <end position="95"/>
    </location>
</feature>